<proteinExistence type="predicted"/>
<protein>
    <submittedName>
        <fullName evidence="1">Uncharacterized protein</fullName>
    </submittedName>
</protein>
<organism evidence="1 2">
    <name type="scientific">Thiorhodococcus fuscus</name>
    <dbReference type="NCBI Taxonomy" id="527200"/>
    <lineage>
        <taxon>Bacteria</taxon>
        <taxon>Pseudomonadati</taxon>
        <taxon>Pseudomonadota</taxon>
        <taxon>Gammaproteobacteria</taxon>
        <taxon>Chromatiales</taxon>
        <taxon>Chromatiaceae</taxon>
        <taxon>Thiorhodococcus</taxon>
    </lineage>
</organism>
<name>A0ABW4YE45_9GAMM</name>
<gene>
    <name evidence="1" type="ORF">ACFSJC_19130</name>
</gene>
<sequence length="125" mass="14316">MSIEFRFLGDQIEVDRISVDEKTEQRMRVTLGTIERSKLKPSATLKSSCTPEERSVVVEWIINQKKLANLTLEANARMLPDRISKVAQWLANMDSAPNDGIKSTLNDIRSNWQMLKNTLHEKGFI</sequence>
<dbReference type="EMBL" id="JBHUHX010000061">
    <property type="protein sequence ID" value="MFD2113967.1"/>
    <property type="molecule type" value="Genomic_DNA"/>
</dbReference>
<comment type="caution">
    <text evidence="1">The sequence shown here is derived from an EMBL/GenBank/DDBJ whole genome shotgun (WGS) entry which is preliminary data.</text>
</comment>
<evidence type="ECO:0000313" key="2">
    <source>
        <dbReference type="Proteomes" id="UP001597337"/>
    </source>
</evidence>
<reference evidence="2" key="1">
    <citation type="journal article" date="2019" name="Int. J. Syst. Evol. Microbiol.">
        <title>The Global Catalogue of Microorganisms (GCM) 10K type strain sequencing project: providing services to taxonomists for standard genome sequencing and annotation.</title>
        <authorList>
            <consortium name="The Broad Institute Genomics Platform"/>
            <consortium name="The Broad Institute Genome Sequencing Center for Infectious Disease"/>
            <person name="Wu L."/>
            <person name="Ma J."/>
        </authorList>
    </citation>
    <scope>NUCLEOTIDE SEQUENCE [LARGE SCALE GENOMIC DNA]</scope>
    <source>
        <strain evidence="2">KACC 12597</strain>
    </source>
</reference>
<keyword evidence="2" id="KW-1185">Reference proteome</keyword>
<dbReference type="RefSeq" id="WP_386028799.1">
    <property type="nucleotide sequence ID" value="NZ_JBHUHX010000061.1"/>
</dbReference>
<accession>A0ABW4YE45</accession>
<evidence type="ECO:0000313" key="1">
    <source>
        <dbReference type="EMBL" id="MFD2113967.1"/>
    </source>
</evidence>
<dbReference type="Proteomes" id="UP001597337">
    <property type="component" value="Unassembled WGS sequence"/>
</dbReference>